<evidence type="ECO:0000256" key="1">
    <source>
        <dbReference type="SAM" id="Phobius"/>
    </source>
</evidence>
<gene>
    <name evidence="3" type="ORF">DU478_12345</name>
</gene>
<dbReference type="InterPro" id="IPR007896">
    <property type="entry name" value="BTP_bacteria"/>
</dbReference>
<keyword evidence="1" id="KW-0812">Transmembrane</keyword>
<reference evidence="3 4" key="1">
    <citation type="submission" date="2018-07" db="EMBL/GenBank/DDBJ databases">
        <title>Thalassococcus profundi sp. nov., a marine bacterium isolated from deep seawater of Okinawa Trough.</title>
        <authorList>
            <person name="Yu M."/>
        </authorList>
    </citation>
    <scope>NUCLEOTIDE SEQUENCE [LARGE SCALE GENOMIC DNA]</scope>
    <source>
        <strain evidence="3 4">WRAS1</strain>
    </source>
</reference>
<dbReference type="Pfam" id="PF05232">
    <property type="entry name" value="BTP"/>
    <property type="match status" value="2"/>
</dbReference>
<accession>A0A369TNG9</accession>
<dbReference type="NCBIfam" id="NF033664">
    <property type="entry name" value="PACE_transport"/>
    <property type="match status" value="1"/>
</dbReference>
<dbReference type="RefSeq" id="WP_114511270.1">
    <property type="nucleotide sequence ID" value="NZ_QPMK01000008.1"/>
</dbReference>
<feature type="transmembrane region" description="Helical" evidence="1">
    <location>
        <begin position="12"/>
        <end position="31"/>
    </location>
</feature>
<dbReference type="OrthoDB" id="1631120at2"/>
<comment type="caution">
    <text evidence="3">The sequence shown here is derived from an EMBL/GenBank/DDBJ whole genome shotgun (WGS) entry which is preliminary data.</text>
</comment>
<feature type="transmembrane region" description="Helical" evidence="1">
    <location>
        <begin position="37"/>
        <end position="55"/>
    </location>
</feature>
<feature type="transmembrane region" description="Helical" evidence="1">
    <location>
        <begin position="105"/>
        <end position="129"/>
    </location>
</feature>
<evidence type="ECO:0000313" key="3">
    <source>
        <dbReference type="EMBL" id="RDD65995.1"/>
    </source>
</evidence>
<keyword evidence="1" id="KW-1133">Transmembrane helix</keyword>
<feature type="transmembrane region" description="Helical" evidence="1">
    <location>
        <begin position="75"/>
        <end position="99"/>
    </location>
</feature>
<dbReference type="EMBL" id="QPMK01000008">
    <property type="protein sequence ID" value="RDD65995.1"/>
    <property type="molecule type" value="Genomic_DNA"/>
</dbReference>
<keyword evidence="4" id="KW-1185">Reference proteome</keyword>
<organism evidence="3 4">
    <name type="scientific">Thalassococcus profundi</name>
    <dbReference type="NCBI Taxonomy" id="2282382"/>
    <lineage>
        <taxon>Bacteria</taxon>
        <taxon>Pseudomonadati</taxon>
        <taxon>Pseudomonadota</taxon>
        <taxon>Alphaproteobacteria</taxon>
        <taxon>Rhodobacterales</taxon>
        <taxon>Roseobacteraceae</taxon>
        <taxon>Thalassococcus</taxon>
    </lineage>
</organism>
<keyword evidence="1" id="KW-0472">Membrane</keyword>
<protein>
    <recommendedName>
        <fullName evidence="2">Chlorhexidine efflux transporter domain-containing protein</fullName>
    </recommendedName>
</protein>
<feature type="domain" description="Chlorhexidine efflux transporter" evidence="2">
    <location>
        <begin position="72"/>
        <end position="134"/>
    </location>
</feature>
<evidence type="ECO:0000313" key="4">
    <source>
        <dbReference type="Proteomes" id="UP000253977"/>
    </source>
</evidence>
<proteinExistence type="predicted"/>
<evidence type="ECO:0000259" key="2">
    <source>
        <dbReference type="Pfam" id="PF05232"/>
    </source>
</evidence>
<dbReference type="Proteomes" id="UP000253977">
    <property type="component" value="Unassembled WGS sequence"/>
</dbReference>
<dbReference type="AlphaFoldDB" id="A0A369TNG9"/>
<dbReference type="InterPro" id="IPR058208">
    <property type="entry name" value="PACE"/>
</dbReference>
<feature type="domain" description="Chlorhexidine efflux transporter" evidence="2">
    <location>
        <begin position="2"/>
        <end position="63"/>
    </location>
</feature>
<sequence>MRSTADRIRQAVSFELLGIMIVTPLFAWVFNHPMGDMGVLVVLGATAATAWNYLFNLGFDHLLHWCRGDIRKTMLLRVGHALLFEATLLVLLLPIFAWWLDTSLIAVLAMELSFAVFYMIYAFVFTWGYDTLFPPQRAQGAA</sequence>
<name>A0A369TNG9_9RHOB</name>